<accession>A0A284QQN6</accession>
<organism evidence="2 3">
    <name type="scientific">Armillaria ostoyae</name>
    <name type="common">Armillaria root rot fungus</name>
    <dbReference type="NCBI Taxonomy" id="47428"/>
    <lineage>
        <taxon>Eukaryota</taxon>
        <taxon>Fungi</taxon>
        <taxon>Dikarya</taxon>
        <taxon>Basidiomycota</taxon>
        <taxon>Agaricomycotina</taxon>
        <taxon>Agaricomycetes</taxon>
        <taxon>Agaricomycetidae</taxon>
        <taxon>Agaricales</taxon>
        <taxon>Marasmiineae</taxon>
        <taxon>Physalacriaceae</taxon>
        <taxon>Armillaria</taxon>
    </lineage>
</organism>
<keyword evidence="3" id="KW-1185">Reference proteome</keyword>
<dbReference type="STRING" id="47428.A0A284QQN6"/>
<reference evidence="3" key="1">
    <citation type="journal article" date="2017" name="Nat. Ecol. Evol.">
        <title>Genome expansion and lineage-specific genetic innovations in the forest pathogenic fungi Armillaria.</title>
        <authorList>
            <person name="Sipos G."/>
            <person name="Prasanna A.N."/>
            <person name="Walter M.C."/>
            <person name="O'Connor E."/>
            <person name="Balint B."/>
            <person name="Krizsan K."/>
            <person name="Kiss B."/>
            <person name="Hess J."/>
            <person name="Varga T."/>
            <person name="Slot J."/>
            <person name="Riley R."/>
            <person name="Boka B."/>
            <person name="Rigling D."/>
            <person name="Barry K."/>
            <person name="Lee J."/>
            <person name="Mihaltcheva S."/>
            <person name="LaButti K."/>
            <person name="Lipzen A."/>
            <person name="Waldron R."/>
            <person name="Moloney N.M."/>
            <person name="Sperisen C."/>
            <person name="Kredics L."/>
            <person name="Vagvoelgyi C."/>
            <person name="Patrignani A."/>
            <person name="Fitzpatrick D."/>
            <person name="Nagy I."/>
            <person name="Doyle S."/>
            <person name="Anderson J.B."/>
            <person name="Grigoriev I.V."/>
            <person name="Gueldener U."/>
            <person name="Muensterkoetter M."/>
            <person name="Nagy L.G."/>
        </authorList>
    </citation>
    <scope>NUCLEOTIDE SEQUENCE [LARGE SCALE GENOMIC DNA]</scope>
    <source>
        <strain evidence="3">C18/9</strain>
    </source>
</reference>
<evidence type="ECO:0000313" key="2">
    <source>
        <dbReference type="EMBL" id="SJK98792.1"/>
    </source>
</evidence>
<dbReference type="Proteomes" id="UP000219338">
    <property type="component" value="Unassembled WGS sequence"/>
</dbReference>
<keyword evidence="1" id="KW-0812">Transmembrane</keyword>
<dbReference type="EMBL" id="FUEG01000001">
    <property type="protein sequence ID" value="SJK98792.1"/>
    <property type="molecule type" value="Genomic_DNA"/>
</dbReference>
<proteinExistence type="predicted"/>
<evidence type="ECO:0000256" key="1">
    <source>
        <dbReference type="SAM" id="Phobius"/>
    </source>
</evidence>
<sequence length="155" mass="18046">MWLSARNKDHKMNHPCYSIYDFESETPYTSTRNVLRRVMVQALTCGFTTAISTTLMTIFLFTFWNACYSLFSVLGRIYSLTVLSTLILLKVMRRSDPSTARMDGDRIVVLPEILWLWLRSALSTHRAPRRRATSHRYQVKLATTLPHDKTFVHTI</sequence>
<feature type="transmembrane region" description="Helical" evidence="1">
    <location>
        <begin position="42"/>
        <end position="64"/>
    </location>
</feature>
<feature type="transmembrane region" description="Helical" evidence="1">
    <location>
        <begin position="70"/>
        <end position="92"/>
    </location>
</feature>
<name>A0A284QQN6_ARMOS</name>
<keyword evidence="1" id="KW-1133">Transmembrane helix</keyword>
<gene>
    <name evidence="2" type="ORF">ARMOST_02061</name>
</gene>
<dbReference type="OrthoDB" id="2993818at2759"/>
<dbReference type="AlphaFoldDB" id="A0A284QQN6"/>
<protein>
    <submittedName>
        <fullName evidence="2">Uncharacterized protein</fullName>
    </submittedName>
</protein>
<keyword evidence="1" id="KW-0472">Membrane</keyword>
<evidence type="ECO:0000313" key="3">
    <source>
        <dbReference type="Proteomes" id="UP000219338"/>
    </source>
</evidence>